<proteinExistence type="predicted"/>
<dbReference type="EnsemblMetazoa" id="ENSAATROPT005616">
    <property type="protein sequence ID" value="ENSAATROPP005195"/>
    <property type="gene ID" value="ENSAATROPG004522"/>
</dbReference>
<dbReference type="Proteomes" id="UP000075880">
    <property type="component" value="Unassembled WGS sequence"/>
</dbReference>
<reference evidence="3" key="1">
    <citation type="submission" date="2024-04" db="UniProtKB">
        <authorList>
            <consortium name="EnsemblMetazoa"/>
        </authorList>
    </citation>
    <scope>IDENTIFICATION</scope>
    <source>
        <strain evidence="3">EBRO</strain>
    </source>
</reference>
<sequence>MKTMVCALVLAAVLVVANCATSQIVYLVPEDAPLVRVARSPQFSSARASARSYSRSSSYGGFSRASASASASSSSGGYRNSPYRTVFYF</sequence>
<feature type="signal peptide" evidence="2">
    <location>
        <begin position="1"/>
        <end position="22"/>
    </location>
</feature>
<evidence type="ECO:0000313" key="3">
    <source>
        <dbReference type="EnsemblMetazoa" id="ENSAATROPP005195"/>
    </source>
</evidence>
<protein>
    <submittedName>
        <fullName evidence="3">Uncharacterized protein</fullName>
    </submittedName>
</protein>
<accession>A0AAG5D2V9</accession>
<name>A0AAG5D2V9_ANOAO</name>
<organism evidence="3 4">
    <name type="scientific">Anopheles atroparvus</name>
    <name type="common">European mosquito</name>
    <dbReference type="NCBI Taxonomy" id="41427"/>
    <lineage>
        <taxon>Eukaryota</taxon>
        <taxon>Metazoa</taxon>
        <taxon>Ecdysozoa</taxon>
        <taxon>Arthropoda</taxon>
        <taxon>Hexapoda</taxon>
        <taxon>Insecta</taxon>
        <taxon>Pterygota</taxon>
        <taxon>Neoptera</taxon>
        <taxon>Endopterygota</taxon>
        <taxon>Diptera</taxon>
        <taxon>Nematocera</taxon>
        <taxon>Culicoidea</taxon>
        <taxon>Culicidae</taxon>
        <taxon>Anophelinae</taxon>
        <taxon>Anopheles</taxon>
    </lineage>
</organism>
<evidence type="ECO:0000313" key="4">
    <source>
        <dbReference type="Proteomes" id="UP000075880"/>
    </source>
</evidence>
<dbReference type="AlphaFoldDB" id="A0AAG5D2V9"/>
<evidence type="ECO:0000256" key="1">
    <source>
        <dbReference type="SAM" id="MobiDB-lite"/>
    </source>
</evidence>
<evidence type="ECO:0000256" key="2">
    <source>
        <dbReference type="SAM" id="SignalP"/>
    </source>
</evidence>
<feature type="region of interest" description="Disordered" evidence="1">
    <location>
        <begin position="40"/>
        <end position="81"/>
    </location>
</feature>
<feature type="chain" id="PRO_5042572810" evidence="2">
    <location>
        <begin position="23"/>
        <end position="89"/>
    </location>
</feature>
<keyword evidence="4" id="KW-1185">Reference proteome</keyword>
<keyword evidence="2" id="KW-0732">Signal</keyword>